<evidence type="ECO:0000313" key="11">
    <source>
        <dbReference type="Proteomes" id="UP000326944"/>
    </source>
</evidence>
<evidence type="ECO:0000256" key="6">
    <source>
        <dbReference type="ARBA" id="ARBA00022989"/>
    </source>
</evidence>
<dbReference type="EMBL" id="CP043617">
    <property type="protein sequence ID" value="QFR49092.1"/>
    <property type="molecule type" value="Genomic_DNA"/>
</dbReference>
<keyword evidence="5 8" id="KW-0812">Transmembrane</keyword>
<feature type="transmembrane region" description="Helical" evidence="8">
    <location>
        <begin position="349"/>
        <end position="367"/>
    </location>
</feature>
<dbReference type="RefSeq" id="WP_152307035.1">
    <property type="nucleotide sequence ID" value="NZ_CP043617.1"/>
</dbReference>
<feature type="transmembrane region" description="Helical" evidence="8">
    <location>
        <begin position="258"/>
        <end position="282"/>
    </location>
</feature>
<dbReference type="InterPro" id="IPR013525">
    <property type="entry name" value="ABC2_TM"/>
</dbReference>
<evidence type="ECO:0000256" key="7">
    <source>
        <dbReference type="ARBA" id="ARBA00023136"/>
    </source>
</evidence>
<evidence type="ECO:0000256" key="3">
    <source>
        <dbReference type="ARBA" id="ARBA00022448"/>
    </source>
</evidence>
<dbReference type="AlphaFoldDB" id="A0A5P8P057"/>
<comment type="subcellular location">
    <subcellularLocation>
        <location evidence="1">Cell membrane</location>
        <topology evidence="1">Multi-pass membrane protein</topology>
    </subcellularLocation>
</comment>
<evidence type="ECO:0000256" key="1">
    <source>
        <dbReference type="ARBA" id="ARBA00004651"/>
    </source>
</evidence>
<evidence type="ECO:0000256" key="5">
    <source>
        <dbReference type="ARBA" id="ARBA00022692"/>
    </source>
</evidence>
<feature type="transmembrane region" description="Helical" evidence="8">
    <location>
        <begin position="24"/>
        <end position="41"/>
    </location>
</feature>
<gene>
    <name evidence="10" type="ORF">FJR48_04870</name>
</gene>
<proteinExistence type="inferred from homology"/>
<name>A0A5P8P057_9BACT</name>
<keyword evidence="6 8" id="KW-1133">Transmembrane helix</keyword>
<keyword evidence="7 8" id="KW-0472">Membrane</keyword>
<keyword evidence="11" id="KW-1185">Reference proteome</keyword>
<dbReference type="Proteomes" id="UP000326944">
    <property type="component" value="Chromosome"/>
</dbReference>
<dbReference type="PROSITE" id="PS51012">
    <property type="entry name" value="ABC_TM2"/>
    <property type="match status" value="1"/>
</dbReference>
<evidence type="ECO:0000259" key="9">
    <source>
        <dbReference type="PROSITE" id="PS51012"/>
    </source>
</evidence>
<evidence type="ECO:0000313" key="10">
    <source>
        <dbReference type="EMBL" id="QFR49092.1"/>
    </source>
</evidence>
<dbReference type="KEGG" id="sulg:FJR48_04870"/>
<protein>
    <submittedName>
        <fullName evidence="10">ABC transporter permease</fullName>
    </submittedName>
</protein>
<evidence type="ECO:0000256" key="2">
    <source>
        <dbReference type="ARBA" id="ARBA00007783"/>
    </source>
</evidence>
<evidence type="ECO:0000256" key="4">
    <source>
        <dbReference type="ARBA" id="ARBA00022475"/>
    </source>
</evidence>
<sequence>MKKRVLNVLYLGIKELQSLWQDKVMLFLIIYSFSLGVYIGATSASSELNKVPIAFVDEDHSPLSARLMKAFHEPMFISPDIINADEVDKNMDEGIYTFVITIPPSFEKELLQEKNPTIQVNIDATQMSQAGIGAGYIQQMINDELNIFLNGYKTGATLPINLVTRIKFNPTLDSLWFGSIMKLIEQISMLSIILSGAALIREREHGTLEHLLVMPLSATEIMLSKVWSMALVVVVSSALSLFFLIKWILAVPILGSEILFLFGVLLMLFATTSMGIFMGTVARTMPQLGLIVILTILPLQVLSGSVTPFESMPEGIQDVMLIMPTSHFVKMAQGVLYRGAGIDVVWPELLAIVSIGMVFFLISLAIFRKSLASSQ</sequence>
<dbReference type="GO" id="GO:0005886">
    <property type="term" value="C:plasma membrane"/>
    <property type="evidence" value="ECO:0007669"/>
    <property type="project" value="UniProtKB-SubCell"/>
</dbReference>
<feature type="domain" description="ABC transmembrane type-2" evidence="9">
    <location>
        <begin position="134"/>
        <end position="370"/>
    </location>
</feature>
<feature type="transmembrane region" description="Helical" evidence="8">
    <location>
        <begin position="288"/>
        <end position="307"/>
    </location>
</feature>
<dbReference type="Gene3D" id="3.40.1710.10">
    <property type="entry name" value="abc type-2 transporter like domain"/>
    <property type="match status" value="1"/>
</dbReference>
<dbReference type="InterPro" id="IPR047817">
    <property type="entry name" value="ABC2_TM_bact-type"/>
</dbReference>
<reference evidence="10 11" key="1">
    <citation type="submission" date="2019-09" db="EMBL/GenBank/DDBJ databases">
        <title>Sulfurimonas gotlandica sp. nov., a chemoautotrophic and psychrotolerant epsilonproteobacterium isolated from a pelagic redoxcline, and an emended description of the genus Sulfurimonas.</title>
        <authorList>
            <person name="Wang S."/>
            <person name="Jiang L."/>
            <person name="Shao S."/>
        </authorList>
    </citation>
    <scope>NUCLEOTIDE SEQUENCE [LARGE SCALE GENOMIC DNA]</scope>
    <source>
        <strain evidence="10 11">GYSZ_1</strain>
    </source>
</reference>
<dbReference type="InterPro" id="IPR051449">
    <property type="entry name" value="ABC-2_transporter_component"/>
</dbReference>
<keyword evidence="4" id="KW-1003">Cell membrane</keyword>
<dbReference type="OrthoDB" id="9808686at2"/>
<comment type="similarity">
    <text evidence="2">Belongs to the ABC-2 integral membrane protein family.</text>
</comment>
<feature type="transmembrane region" description="Helical" evidence="8">
    <location>
        <begin position="226"/>
        <end position="249"/>
    </location>
</feature>
<dbReference type="Pfam" id="PF12698">
    <property type="entry name" value="ABC2_membrane_3"/>
    <property type="match status" value="1"/>
</dbReference>
<organism evidence="10 11">
    <name type="scientific">Sulfurimonas lithotrophica</name>
    <dbReference type="NCBI Taxonomy" id="2590022"/>
    <lineage>
        <taxon>Bacteria</taxon>
        <taxon>Pseudomonadati</taxon>
        <taxon>Campylobacterota</taxon>
        <taxon>Epsilonproteobacteria</taxon>
        <taxon>Campylobacterales</taxon>
        <taxon>Sulfurimonadaceae</taxon>
        <taxon>Sulfurimonas</taxon>
    </lineage>
</organism>
<dbReference type="PANTHER" id="PTHR30294:SF47">
    <property type="entry name" value="INNER MEMBRANE TRANSPORT PERMEASE YHHJ"/>
    <property type="match status" value="1"/>
</dbReference>
<evidence type="ECO:0000256" key="8">
    <source>
        <dbReference type="SAM" id="Phobius"/>
    </source>
</evidence>
<dbReference type="PANTHER" id="PTHR30294">
    <property type="entry name" value="MEMBRANE COMPONENT OF ABC TRANSPORTER YHHJ-RELATED"/>
    <property type="match status" value="1"/>
</dbReference>
<dbReference type="GO" id="GO:0140359">
    <property type="term" value="F:ABC-type transporter activity"/>
    <property type="evidence" value="ECO:0007669"/>
    <property type="project" value="InterPro"/>
</dbReference>
<accession>A0A5P8P057</accession>
<keyword evidence="3" id="KW-0813">Transport</keyword>